<accession>W2RKU8</accession>
<dbReference type="VEuPathDB" id="FungiDB:HMPREF1541_08107"/>
<dbReference type="GeneID" id="19975446"/>
<evidence type="ECO:0000256" key="3">
    <source>
        <dbReference type="ARBA" id="ARBA00012729"/>
    </source>
</evidence>
<keyword evidence="14" id="KW-1185">Reference proteome</keyword>
<dbReference type="PANTHER" id="PTHR11177">
    <property type="entry name" value="CHITINASE"/>
    <property type="match status" value="1"/>
</dbReference>
<dbReference type="InterPro" id="IPR001579">
    <property type="entry name" value="Glyco_hydro_18_chit_AS"/>
</dbReference>
<feature type="domain" description="GH18" evidence="12">
    <location>
        <begin position="68"/>
        <end position="393"/>
    </location>
</feature>
<dbReference type="RefSeq" id="XP_008720649.1">
    <property type="nucleotide sequence ID" value="XM_008722427.1"/>
</dbReference>
<evidence type="ECO:0000256" key="8">
    <source>
        <dbReference type="ARBA" id="ARBA00023326"/>
    </source>
</evidence>
<evidence type="ECO:0000256" key="5">
    <source>
        <dbReference type="ARBA" id="ARBA00023024"/>
    </source>
</evidence>
<comment type="similarity">
    <text evidence="2">Belongs to the glycosyl hydrolase 18 family. Chitinase class V subfamily.</text>
</comment>
<dbReference type="EC" id="3.2.1.14" evidence="3"/>
<dbReference type="PANTHER" id="PTHR11177:SF228">
    <property type="entry name" value="CHITINASE"/>
    <property type="match status" value="1"/>
</dbReference>
<feature type="signal peptide" evidence="11">
    <location>
        <begin position="1"/>
        <end position="24"/>
    </location>
</feature>
<dbReference type="InterPro" id="IPR029070">
    <property type="entry name" value="Chitinase_insertion_sf"/>
</dbReference>
<dbReference type="STRING" id="1220924.W2RKU8"/>
<dbReference type="OrthoDB" id="76388at2759"/>
<keyword evidence="11" id="KW-0732">Signal</keyword>
<dbReference type="GO" id="GO:0008061">
    <property type="term" value="F:chitin binding"/>
    <property type="evidence" value="ECO:0007669"/>
    <property type="project" value="InterPro"/>
</dbReference>
<dbReference type="GO" id="GO:0006032">
    <property type="term" value="P:chitin catabolic process"/>
    <property type="evidence" value="ECO:0007669"/>
    <property type="project" value="UniProtKB-KW"/>
</dbReference>
<dbReference type="SMART" id="SM00636">
    <property type="entry name" value="Glyco_18"/>
    <property type="match status" value="1"/>
</dbReference>
<dbReference type="GO" id="GO:0008843">
    <property type="term" value="F:endochitinase activity"/>
    <property type="evidence" value="ECO:0007669"/>
    <property type="project" value="UniProtKB-EC"/>
</dbReference>
<protein>
    <recommendedName>
        <fullName evidence="3">chitinase</fullName>
        <ecNumber evidence="3">3.2.1.14</ecNumber>
    </recommendedName>
</protein>
<reference evidence="13 14" key="1">
    <citation type="submission" date="2013-03" db="EMBL/GenBank/DDBJ databases">
        <title>The Genome Sequence of Phialophora europaea CBS 101466.</title>
        <authorList>
            <consortium name="The Broad Institute Genomics Platform"/>
            <person name="Cuomo C."/>
            <person name="de Hoog S."/>
            <person name="Gorbushina A."/>
            <person name="Walker B."/>
            <person name="Young S.K."/>
            <person name="Zeng Q."/>
            <person name="Gargeya S."/>
            <person name="Fitzgerald M."/>
            <person name="Haas B."/>
            <person name="Abouelleil A."/>
            <person name="Allen A.W."/>
            <person name="Alvarado L."/>
            <person name="Arachchi H.M."/>
            <person name="Berlin A.M."/>
            <person name="Chapman S.B."/>
            <person name="Gainer-Dewar J."/>
            <person name="Goldberg J."/>
            <person name="Griggs A."/>
            <person name="Gujja S."/>
            <person name="Hansen M."/>
            <person name="Howarth C."/>
            <person name="Imamovic A."/>
            <person name="Ireland A."/>
            <person name="Larimer J."/>
            <person name="McCowan C."/>
            <person name="Murphy C."/>
            <person name="Pearson M."/>
            <person name="Poon T.W."/>
            <person name="Priest M."/>
            <person name="Roberts A."/>
            <person name="Saif S."/>
            <person name="Shea T."/>
            <person name="Sisk P."/>
            <person name="Sykes S."/>
            <person name="Wortman J."/>
            <person name="Nusbaum C."/>
            <person name="Birren B."/>
        </authorList>
    </citation>
    <scope>NUCLEOTIDE SEQUENCE [LARGE SCALE GENOMIC DNA]</scope>
    <source>
        <strain evidence="13 14">CBS 101466</strain>
    </source>
</reference>
<keyword evidence="7 9" id="KW-0326">Glycosidase</keyword>
<dbReference type="eggNOG" id="KOG2806">
    <property type="taxonomic scope" value="Eukaryota"/>
</dbReference>
<dbReference type="InterPro" id="IPR011583">
    <property type="entry name" value="Chitinase_II/V-like_cat"/>
</dbReference>
<gene>
    <name evidence="13" type="ORF">HMPREF1541_08107</name>
</gene>
<dbReference type="HOGENOM" id="CLU_002833_1_2_1"/>
<dbReference type="SUPFAM" id="SSF51445">
    <property type="entry name" value="(Trans)glycosidases"/>
    <property type="match status" value="1"/>
</dbReference>
<feature type="region of interest" description="Disordered" evidence="10">
    <location>
        <begin position="38"/>
        <end position="61"/>
    </location>
</feature>
<evidence type="ECO:0000256" key="7">
    <source>
        <dbReference type="ARBA" id="ARBA00023295"/>
    </source>
</evidence>
<evidence type="ECO:0000256" key="2">
    <source>
        <dbReference type="ARBA" id="ARBA00008682"/>
    </source>
</evidence>
<proteinExistence type="inferred from homology"/>
<keyword evidence="4 9" id="KW-0378">Hydrolase</keyword>
<dbReference type="PROSITE" id="PS01095">
    <property type="entry name" value="GH18_1"/>
    <property type="match status" value="1"/>
</dbReference>
<dbReference type="Proteomes" id="UP000030752">
    <property type="component" value="Unassembled WGS sequence"/>
</dbReference>
<evidence type="ECO:0000256" key="6">
    <source>
        <dbReference type="ARBA" id="ARBA00023277"/>
    </source>
</evidence>
<sequence length="395" mass="42626">MTPSRSQMLTQLALAALLNTVAMGAPISRSEASAAGSTNVSLATAPSRPLQPTIPTHNLTRSTNHTEFLNGGYWPDWEEDIADVCLDVGTLSHVNYAFAQVLDDGSISIANPDGLWRWMQRKGTHPDLKVSLAVGGGTAMATEAFAAMASDPTKLAFFITSIQAAVEGYGLDGIDIDWEYPQTTEQGQQLLTLLQMLRQAMPRPFHISAAVPTGDWALQYIPLAEIAEVIDLLNLMAYDFVGATFANTFVTGHQAKLYSAGAGGASGNAAVEYIESQGFPANKILLGVPLYGRVFDGANWLNEKFSGTSGDSEYLVKDLPRPGMQEFYDSDAVAVFAVGDGQFITYDNAQSVSEKAKYVRTRGLAGLFFWQLTADRCRDGSLVRAGYEGLKGFHR</sequence>
<dbReference type="GO" id="GO:0005576">
    <property type="term" value="C:extracellular region"/>
    <property type="evidence" value="ECO:0007669"/>
    <property type="project" value="TreeGrafter"/>
</dbReference>
<evidence type="ECO:0000313" key="13">
    <source>
        <dbReference type="EMBL" id="ETN37117.1"/>
    </source>
</evidence>
<name>W2RKU8_CYPE1</name>
<dbReference type="AlphaFoldDB" id="W2RKU8"/>
<dbReference type="GO" id="GO:0000272">
    <property type="term" value="P:polysaccharide catabolic process"/>
    <property type="evidence" value="ECO:0007669"/>
    <property type="project" value="UniProtKB-KW"/>
</dbReference>
<keyword evidence="6" id="KW-0119">Carbohydrate metabolism</keyword>
<evidence type="ECO:0000256" key="11">
    <source>
        <dbReference type="SAM" id="SignalP"/>
    </source>
</evidence>
<keyword evidence="5" id="KW-0146">Chitin degradation</keyword>
<evidence type="ECO:0000313" key="14">
    <source>
        <dbReference type="Proteomes" id="UP000030752"/>
    </source>
</evidence>
<organism evidence="13 14">
    <name type="scientific">Cyphellophora europaea (strain CBS 101466)</name>
    <name type="common">Phialophora europaea</name>
    <dbReference type="NCBI Taxonomy" id="1220924"/>
    <lineage>
        <taxon>Eukaryota</taxon>
        <taxon>Fungi</taxon>
        <taxon>Dikarya</taxon>
        <taxon>Ascomycota</taxon>
        <taxon>Pezizomycotina</taxon>
        <taxon>Eurotiomycetes</taxon>
        <taxon>Chaetothyriomycetidae</taxon>
        <taxon>Chaetothyriales</taxon>
        <taxon>Cyphellophoraceae</taxon>
        <taxon>Cyphellophora</taxon>
    </lineage>
</organism>
<evidence type="ECO:0000256" key="10">
    <source>
        <dbReference type="SAM" id="MobiDB-lite"/>
    </source>
</evidence>
<comment type="catalytic activity">
    <reaction evidence="1">
        <text>Random endo-hydrolysis of N-acetyl-beta-D-glucosaminide (1-&gt;4)-beta-linkages in chitin and chitodextrins.</text>
        <dbReference type="EC" id="3.2.1.14"/>
    </reaction>
</comment>
<dbReference type="Pfam" id="PF00704">
    <property type="entry name" value="Glyco_hydro_18"/>
    <property type="match status" value="1"/>
</dbReference>
<dbReference type="Gene3D" id="3.20.20.80">
    <property type="entry name" value="Glycosidases"/>
    <property type="match status" value="1"/>
</dbReference>
<dbReference type="PROSITE" id="PS51910">
    <property type="entry name" value="GH18_2"/>
    <property type="match status" value="1"/>
</dbReference>
<dbReference type="InterPro" id="IPR050314">
    <property type="entry name" value="Glycosyl_Hydrlase_18"/>
</dbReference>
<evidence type="ECO:0000256" key="4">
    <source>
        <dbReference type="ARBA" id="ARBA00022801"/>
    </source>
</evidence>
<dbReference type="InterPro" id="IPR017853">
    <property type="entry name" value="GH"/>
</dbReference>
<dbReference type="InParanoid" id="W2RKU8"/>
<keyword evidence="8" id="KW-0624">Polysaccharide degradation</keyword>
<evidence type="ECO:0000256" key="1">
    <source>
        <dbReference type="ARBA" id="ARBA00000822"/>
    </source>
</evidence>
<dbReference type="EMBL" id="KB822724">
    <property type="protein sequence ID" value="ETN37117.1"/>
    <property type="molecule type" value="Genomic_DNA"/>
</dbReference>
<dbReference type="Gene3D" id="3.10.50.10">
    <property type="match status" value="1"/>
</dbReference>
<dbReference type="InterPro" id="IPR001223">
    <property type="entry name" value="Glyco_hydro18_cat"/>
</dbReference>
<evidence type="ECO:0000256" key="9">
    <source>
        <dbReference type="RuleBase" id="RU000489"/>
    </source>
</evidence>
<evidence type="ECO:0000259" key="12">
    <source>
        <dbReference type="PROSITE" id="PS51910"/>
    </source>
</evidence>
<feature type="chain" id="PRO_5004824820" description="chitinase" evidence="11">
    <location>
        <begin position="25"/>
        <end position="395"/>
    </location>
</feature>